<evidence type="ECO:0000256" key="3">
    <source>
        <dbReference type="ARBA" id="ARBA00022490"/>
    </source>
</evidence>
<proteinExistence type="predicted"/>
<dbReference type="EMBL" id="HBUF01551331">
    <property type="protein sequence ID" value="CAG6758987.1"/>
    <property type="molecule type" value="Transcribed_RNA"/>
</dbReference>
<feature type="region of interest" description="Disordered" evidence="7">
    <location>
        <begin position="865"/>
        <end position="902"/>
    </location>
</feature>
<dbReference type="PANTHER" id="PTHR31661:SF1">
    <property type="entry name" value="CDAN1-INTERACTING NUCLEASE 1"/>
    <property type="match status" value="1"/>
</dbReference>
<feature type="region of interest" description="Disordered" evidence="7">
    <location>
        <begin position="343"/>
        <end position="401"/>
    </location>
</feature>
<evidence type="ECO:0000313" key="8">
    <source>
        <dbReference type="EMBL" id="CAG6616375.1"/>
    </source>
</evidence>
<feature type="compositionally biased region" description="Polar residues" evidence="7">
    <location>
        <begin position="872"/>
        <end position="882"/>
    </location>
</feature>
<feature type="region of interest" description="Disordered" evidence="7">
    <location>
        <begin position="957"/>
        <end position="976"/>
    </location>
</feature>
<dbReference type="GO" id="GO:0005634">
    <property type="term" value="C:nucleus"/>
    <property type="evidence" value="ECO:0007669"/>
    <property type="project" value="UniProtKB-SubCell"/>
</dbReference>
<keyword evidence="4" id="KW-0539">Nucleus</keyword>
<keyword evidence="3" id="KW-0963">Cytoplasm</keyword>
<evidence type="ECO:0000256" key="1">
    <source>
        <dbReference type="ARBA" id="ARBA00004123"/>
    </source>
</evidence>
<protein>
    <recommendedName>
        <fullName evidence="5">CDAN1-interacting nuclease 1</fullName>
    </recommendedName>
</protein>
<dbReference type="EMBL" id="HBUF01035488">
    <property type="protein sequence ID" value="CAG6616375.1"/>
    <property type="molecule type" value="Transcribed_RNA"/>
</dbReference>
<dbReference type="Pfam" id="PF14811">
    <property type="entry name" value="TPD"/>
    <property type="match status" value="1"/>
</dbReference>
<dbReference type="InterPro" id="IPR029404">
    <property type="entry name" value="CDIN1"/>
</dbReference>
<organism evidence="8">
    <name type="scientific">Cacopsylla melanoneura</name>
    <dbReference type="NCBI Taxonomy" id="428564"/>
    <lineage>
        <taxon>Eukaryota</taxon>
        <taxon>Metazoa</taxon>
        <taxon>Ecdysozoa</taxon>
        <taxon>Arthropoda</taxon>
        <taxon>Hexapoda</taxon>
        <taxon>Insecta</taxon>
        <taxon>Pterygota</taxon>
        <taxon>Neoptera</taxon>
        <taxon>Paraneoptera</taxon>
        <taxon>Hemiptera</taxon>
        <taxon>Sternorrhyncha</taxon>
        <taxon>Psylloidea</taxon>
        <taxon>Psyllidae</taxon>
        <taxon>Psyllinae</taxon>
        <taxon>Cacopsylla</taxon>
    </lineage>
</organism>
<dbReference type="AlphaFoldDB" id="A0A8D8PWA2"/>
<feature type="compositionally biased region" description="Polar residues" evidence="7">
    <location>
        <begin position="388"/>
        <end position="401"/>
    </location>
</feature>
<dbReference type="GO" id="GO:0005737">
    <property type="term" value="C:cytoplasm"/>
    <property type="evidence" value="ECO:0007669"/>
    <property type="project" value="UniProtKB-SubCell"/>
</dbReference>
<evidence type="ECO:0000256" key="6">
    <source>
        <dbReference type="SAM" id="Coils"/>
    </source>
</evidence>
<dbReference type="PANTHER" id="PTHR31661">
    <property type="entry name" value="SIMILAR TO CDNA SEQUENCE BC052040"/>
    <property type="match status" value="1"/>
</dbReference>
<feature type="coiled-coil region" evidence="6">
    <location>
        <begin position="413"/>
        <end position="440"/>
    </location>
</feature>
<evidence type="ECO:0000256" key="7">
    <source>
        <dbReference type="SAM" id="MobiDB-lite"/>
    </source>
</evidence>
<comment type="subcellular location">
    <subcellularLocation>
        <location evidence="2">Cytoplasm</location>
    </subcellularLocation>
    <subcellularLocation>
        <location evidence="1">Nucleus</location>
    </subcellularLocation>
</comment>
<sequence length="1066" mass="120475">MEILGDSNHMESLESNALPLVVYESIQKVLDTQPLPSIAFNREMVLKEIYPNIPLETIASIIQYHYQKKTKKQHHLLRNHGDTIYFKFLDGLQRGKVNVASSLAIDYQQAPYLISQLILQKHFAKHWENDHYIEMKAWSKTGQGNSKPVSNDIKVIVPKQLSFDQEFPSLKDTGIKQRRVAPTLVQNNKESNLGYSNTIGNKSMHFKIKTSPVSPAPLSLSDVMVIKTKKSKKGVHSNINKQASERLNDAIGEASSRIVENLILDKDKNKLFDRILNKTNSKETILKESYTLRYSEEDTKNNNVDLMEDSPILPSHLTPKKVKFSWKQRMVVKKESLISEECEDQIKSEEKQDSGHFNSSPKQEDHVTPKRKQHACSDPNENRVTPKRIQTQSTSNKQPNNLLSSIHFMTQNCQSKDELYESYRKKLERLNERFTNELRLTKVPECEDKKKINKLVERMNIPPQTVHKPMTKVYLNTLEGTERSIAQVLLIEKMKSVERGDIEEPQEFLMTQQDLLEWKNLVISLQCEPFALFQEVSKFWARFPPKPREIDGPKGYLKRMLRDPLLITDPILSMEISMCNAVDDQYGPVIELYRRSLGLAHEAKVMSHLTECGIVFQSEKLCMTLNFDKTPDVLLDPPLWVSDRPVHWIESKALFGNPENHATYRENQYIPYYQRFGPGLVIYWFGFVDSICIHTPEYMIVTNMPPRHLMTQPLPDGYKDRATFLDKFGHVIRVSVEEKDQVGSQATGSQVGRPKGKTVTGHPQEKDGSVTSPSKLTFGSEKVRSVVTEPVKSSRVSPVKRKSLTDAGKPSKLSFGFKGNGVCDNTSDYFADAVSDSSVHVASHCDLNDKLPADNLLNKCSSHIRTDESRSSQENGQKTIGKSTDRLCSDSLSEDTIPLSNSPKPCTNPLNVSTEAGSTIVCSTPLKSHDTIQRPLRTPDSGVLCSPHHPGYGLSCKKQDSFSRSHDSSSTRSHDVSSQFDISSVSNCSMCDIPPTERSTCSATHCSKSPVCFASRCSDKLLAFTAPCVCSHKLLTDKNASFSDNDKSLTDNDKLNVFCSHMERNK</sequence>
<keyword evidence="6" id="KW-0175">Coiled coil</keyword>
<feature type="compositionally biased region" description="Basic and acidic residues" evidence="7">
    <location>
        <begin position="344"/>
        <end position="354"/>
    </location>
</feature>
<feature type="region of interest" description="Disordered" evidence="7">
    <location>
        <begin position="739"/>
        <end position="808"/>
    </location>
</feature>
<feature type="compositionally biased region" description="Basic and acidic residues" evidence="7">
    <location>
        <begin position="957"/>
        <end position="975"/>
    </location>
</feature>
<name>A0A8D8PWA2_9HEMI</name>
<accession>A0A8D8PWA2</accession>
<evidence type="ECO:0000256" key="5">
    <source>
        <dbReference type="ARBA" id="ARBA00023480"/>
    </source>
</evidence>
<evidence type="ECO:0000256" key="4">
    <source>
        <dbReference type="ARBA" id="ARBA00023242"/>
    </source>
</evidence>
<reference evidence="8" key="1">
    <citation type="submission" date="2021-05" db="EMBL/GenBank/DDBJ databases">
        <authorList>
            <person name="Alioto T."/>
            <person name="Alioto T."/>
            <person name="Gomez Garrido J."/>
        </authorList>
    </citation>
    <scope>NUCLEOTIDE SEQUENCE</scope>
</reference>
<evidence type="ECO:0000256" key="2">
    <source>
        <dbReference type="ARBA" id="ARBA00004496"/>
    </source>
</evidence>